<dbReference type="EMBL" id="JBHSAY010000006">
    <property type="protein sequence ID" value="MFC4131198.1"/>
    <property type="molecule type" value="Genomic_DNA"/>
</dbReference>
<sequence>MSAPASAAWPVLQPPVRDEQTAAMLFLVARHAERLGYTTYTDRLAHAITVAPADVAAWITAGTRHAVALALNDLRDNAPSHPDLLYDAGLISSPGADDRYITTTATRLAATCDALASTGLLRYQQPSPAQTPPPGRRPAGENDHDCLASARLRFDGIYGPPGVGQAWRCGACNRHWSRVGDVFHPEEEDAHILTLDDCR</sequence>
<keyword evidence="3" id="KW-1185">Reference proteome</keyword>
<comment type="caution">
    <text evidence="2">The sequence shown here is derived from an EMBL/GenBank/DDBJ whole genome shotgun (WGS) entry which is preliminary data.</text>
</comment>
<dbReference type="Proteomes" id="UP001595816">
    <property type="component" value="Unassembled WGS sequence"/>
</dbReference>
<organism evidence="2 3">
    <name type="scientific">Hamadaea flava</name>
    <dbReference type="NCBI Taxonomy" id="1742688"/>
    <lineage>
        <taxon>Bacteria</taxon>
        <taxon>Bacillati</taxon>
        <taxon>Actinomycetota</taxon>
        <taxon>Actinomycetes</taxon>
        <taxon>Micromonosporales</taxon>
        <taxon>Micromonosporaceae</taxon>
        <taxon>Hamadaea</taxon>
    </lineage>
</organism>
<evidence type="ECO:0000256" key="1">
    <source>
        <dbReference type="SAM" id="MobiDB-lite"/>
    </source>
</evidence>
<evidence type="ECO:0000313" key="2">
    <source>
        <dbReference type="EMBL" id="MFC4131198.1"/>
    </source>
</evidence>
<reference evidence="3" key="1">
    <citation type="journal article" date="2019" name="Int. J. Syst. Evol. Microbiol.">
        <title>The Global Catalogue of Microorganisms (GCM) 10K type strain sequencing project: providing services to taxonomists for standard genome sequencing and annotation.</title>
        <authorList>
            <consortium name="The Broad Institute Genomics Platform"/>
            <consortium name="The Broad Institute Genome Sequencing Center for Infectious Disease"/>
            <person name="Wu L."/>
            <person name="Ma J."/>
        </authorList>
    </citation>
    <scope>NUCLEOTIDE SEQUENCE [LARGE SCALE GENOMIC DNA]</scope>
    <source>
        <strain evidence="3">CGMCC 4.7289</strain>
    </source>
</reference>
<feature type="region of interest" description="Disordered" evidence="1">
    <location>
        <begin position="122"/>
        <end position="143"/>
    </location>
</feature>
<name>A0ABV8LL34_9ACTN</name>
<evidence type="ECO:0000313" key="3">
    <source>
        <dbReference type="Proteomes" id="UP001595816"/>
    </source>
</evidence>
<evidence type="ECO:0008006" key="4">
    <source>
        <dbReference type="Google" id="ProtNLM"/>
    </source>
</evidence>
<proteinExistence type="predicted"/>
<protein>
    <recommendedName>
        <fullName evidence="4">DUF222 domain-containing protein</fullName>
    </recommendedName>
</protein>
<dbReference type="RefSeq" id="WP_253754501.1">
    <property type="nucleotide sequence ID" value="NZ_JAMZDZ010000001.1"/>
</dbReference>
<gene>
    <name evidence="2" type="ORF">ACFOZ4_11340</name>
</gene>
<accession>A0ABV8LL34</accession>